<dbReference type="GO" id="GO:0016757">
    <property type="term" value="F:glycosyltransferase activity"/>
    <property type="evidence" value="ECO:0007669"/>
    <property type="project" value="UniProtKB-KW"/>
</dbReference>
<feature type="transmembrane region" description="Helical" evidence="11">
    <location>
        <begin position="163"/>
        <end position="180"/>
    </location>
</feature>
<proteinExistence type="predicted"/>
<feature type="transmembrane region" description="Helical" evidence="11">
    <location>
        <begin position="311"/>
        <end position="333"/>
    </location>
</feature>
<feature type="transmembrane region" description="Helical" evidence="11">
    <location>
        <begin position="141"/>
        <end position="157"/>
    </location>
</feature>
<comment type="caution">
    <text evidence="12">The sequence shown here is derived from an EMBL/GenBank/DDBJ whole genome shotgun (WGS) entry which is preliminary data.</text>
</comment>
<keyword evidence="10" id="KW-0961">Cell wall biogenesis/degradation</keyword>
<keyword evidence="6" id="KW-0133">Cell shape</keyword>
<feature type="transmembrane region" description="Helical" evidence="11">
    <location>
        <begin position="264"/>
        <end position="290"/>
    </location>
</feature>
<feature type="transmembrane region" description="Helical" evidence="11">
    <location>
        <begin position="46"/>
        <end position="65"/>
    </location>
</feature>
<dbReference type="GO" id="GO:0008360">
    <property type="term" value="P:regulation of cell shape"/>
    <property type="evidence" value="ECO:0007669"/>
    <property type="project" value="UniProtKB-KW"/>
</dbReference>
<evidence type="ECO:0000256" key="2">
    <source>
        <dbReference type="ARBA" id="ARBA00022475"/>
    </source>
</evidence>
<organism evidence="12 13">
    <name type="scientific">Candidatus Nealsonbacteria bacterium CG08_land_8_20_14_0_20_43_11</name>
    <dbReference type="NCBI Taxonomy" id="1974706"/>
    <lineage>
        <taxon>Bacteria</taxon>
        <taxon>Candidatus Nealsoniibacteriota</taxon>
    </lineage>
</organism>
<evidence type="ECO:0000256" key="3">
    <source>
        <dbReference type="ARBA" id="ARBA00022676"/>
    </source>
</evidence>
<feature type="transmembrane region" description="Helical" evidence="11">
    <location>
        <begin position="72"/>
        <end position="93"/>
    </location>
</feature>
<dbReference type="InterPro" id="IPR018365">
    <property type="entry name" value="Cell_cycle_FtsW-rel_CS"/>
</dbReference>
<evidence type="ECO:0000313" key="13">
    <source>
        <dbReference type="Proteomes" id="UP000229390"/>
    </source>
</evidence>
<evidence type="ECO:0000256" key="1">
    <source>
        <dbReference type="ARBA" id="ARBA00004141"/>
    </source>
</evidence>
<name>A0A2M6T0L2_9BACT</name>
<keyword evidence="3" id="KW-0328">Glycosyltransferase</keyword>
<evidence type="ECO:0000256" key="10">
    <source>
        <dbReference type="ARBA" id="ARBA00023316"/>
    </source>
</evidence>
<evidence type="ECO:0000256" key="5">
    <source>
        <dbReference type="ARBA" id="ARBA00022692"/>
    </source>
</evidence>
<sequence length="364" mass="40960">MKSFFIHLRRLDWLIITSVFLLVGVGLCSIYSSSLGRGGDLNFRKQLVFLGVGFFLMLIISFFDWRNWQENPYLILILYFLSLISLAGLFFFAPEIRGVKSWYRFNGFSLDPVEFAKIILVVLLAKYFSMRHIEMYRIHHLFLSGFYVFLPAVLIFLQPNMGSVLVLLSLWLGILFVSGIKIKHFLILCLIGAAVFAWGWHSFLKDYQKSRVINFIFPQQEPLGAGWSQMQAKIAIGAGGLFGQGLGRGSQTQLRFLPEPHTDFIFAAIAEEMGLIGVVGLFTLFAMLFWRIVKISLKAQTNFPRLLALGFGLHLAIELFINLGMNLGILPIIGLPLPFVSYGGSSLITGFISLGILQSIKANP</sequence>
<evidence type="ECO:0000256" key="11">
    <source>
        <dbReference type="SAM" id="Phobius"/>
    </source>
</evidence>
<feature type="transmembrane region" description="Helical" evidence="11">
    <location>
        <begin position="185"/>
        <end position="203"/>
    </location>
</feature>
<dbReference type="GO" id="GO:0015648">
    <property type="term" value="F:lipid-linked peptidoglycan transporter activity"/>
    <property type="evidence" value="ECO:0007669"/>
    <property type="project" value="TreeGrafter"/>
</dbReference>
<dbReference type="GO" id="GO:0032153">
    <property type="term" value="C:cell division site"/>
    <property type="evidence" value="ECO:0007669"/>
    <property type="project" value="TreeGrafter"/>
</dbReference>
<evidence type="ECO:0000256" key="7">
    <source>
        <dbReference type="ARBA" id="ARBA00022984"/>
    </source>
</evidence>
<dbReference type="GO" id="GO:0051301">
    <property type="term" value="P:cell division"/>
    <property type="evidence" value="ECO:0007669"/>
    <property type="project" value="InterPro"/>
</dbReference>
<comment type="subcellular location">
    <subcellularLocation>
        <location evidence="1">Membrane</location>
        <topology evidence="1">Multi-pass membrane protein</topology>
    </subcellularLocation>
</comment>
<evidence type="ECO:0000256" key="8">
    <source>
        <dbReference type="ARBA" id="ARBA00022989"/>
    </source>
</evidence>
<keyword evidence="4" id="KW-0808">Transferase</keyword>
<evidence type="ECO:0000313" key="12">
    <source>
        <dbReference type="EMBL" id="PIS38842.1"/>
    </source>
</evidence>
<reference evidence="13" key="1">
    <citation type="submission" date="2017-09" db="EMBL/GenBank/DDBJ databases">
        <title>Depth-based differentiation of microbial function through sediment-hosted aquifers and enrichment of novel symbionts in the deep terrestrial subsurface.</title>
        <authorList>
            <person name="Probst A.J."/>
            <person name="Ladd B."/>
            <person name="Jarett J.K."/>
            <person name="Geller-Mcgrath D.E."/>
            <person name="Sieber C.M.K."/>
            <person name="Emerson J.B."/>
            <person name="Anantharaman K."/>
            <person name="Thomas B.C."/>
            <person name="Malmstrom R."/>
            <person name="Stieglmeier M."/>
            <person name="Klingl A."/>
            <person name="Woyke T."/>
            <person name="Ryan C.M."/>
            <person name="Banfield J.F."/>
        </authorList>
    </citation>
    <scope>NUCLEOTIDE SEQUENCE [LARGE SCALE GENOMIC DNA]</scope>
</reference>
<dbReference type="PROSITE" id="PS00428">
    <property type="entry name" value="FTSW_RODA_SPOVE"/>
    <property type="match status" value="1"/>
</dbReference>
<keyword evidence="2" id="KW-1003">Cell membrane</keyword>
<keyword evidence="9 11" id="KW-0472">Membrane</keyword>
<dbReference type="Proteomes" id="UP000229390">
    <property type="component" value="Unassembled WGS sequence"/>
</dbReference>
<dbReference type="Pfam" id="PF01098">
    <property type="entry name" value="FTSW_RODA_SPOVE"/>
    <property type="match status" value="1"/>
</dbReference>
<dbReference type="AlphaFoldDB" id="A0A2M6T0L2"/>
<protein>
    <submittedName>
        <fullName evidence="12">Rod shape-determining protein RodA</fullName>
    </submittedName>
</protein>
<dbReference type="PANTHER" id="PTHR30474:SF1">
    <property type="entry name" value="PEPTIDOGLYCAN GLYCOSYLTRANSFERASE MRDB"/>
    <property type="match status" value="1"/>
</dbReference>
<accession>A0A2M6T0L2</accession>
<dbReference type="GO" id="GO:0009252">
    <property type="term" value="P:peptidoglycan biosynthetic process"/>
    <property type="evidence" value="ECO:0007669"/>
    <property type="project" value="UniProtKB-KW"/>
</dbReference>
<dbReference type="GO" id="GO:0071555">
    <property type="term" value="P:cell wall organization"/>
    <property type="evidence" value="ECO:0007669"/>
    <property type="project" value="UniProtKB-KW"/>
</dbReference>
<keyword evidence="7" id="KW-0573">Peptidoglycan synthesis</keyword>
<dbReference type="EMBL" id="PEYE01000028">
    <property type="protein sequence ID" value="PIS38842.1"/>
    <property type="molecule type" value="Genomic_DNA"/>
</dbReference>
<dbReference type="NCBIfam" id="TIGR02210">
    <property type="entry name" value="rodA_shape"/>
    <property type="match status" value="1"/>
</dbReference>
<keyword evidence="5 11" id="KW-0812">Transmembrane</keyword>
<gene>
    <name evidence="12" type="ORF">COT34_01615</name>
</gene>
<evidence type="ECO:0000256" key="9">
    <source>
        <dbReference type="ARBA" id="ARBA00023136"/>
    </source>
</evidence>
<dbReference type="PANTHER" id="PTHR30474">
    <property type="entry name" value="CELL CYCLE PROTEIN"/>
    <property type="match status" value="1"/>
</dbReference>
<dbReference type="InterPro" id="IPR011923">
    <property type="entry name" value="RodA/MrdB"/>
</dbReference>
<keyword evidence="8 11" id="KW-1133">Transmembrane helix</keyword>
<dbReference type="InterPro" id="IPR001182">
    <property type="entry name" value="FtsW/RodA"/>
</dbReference>
<evidence type="ECO:0000256" key="6">
    <source>
        <dbReference type="ARBA" id="ARBA00022960"/>
    </source>
</evidence>
<feature type="transmembrane region" description="Helical" evidence="11">
    <location>
        <begin position="12"/>
        <end position="34"/>
    </location>
</feature>
<feature type="transmembrane region" description="Helical" evidence="11">
    <location>
        <begin position="339"/>
        <end position="357"/>
    </location>
</feature>
<dbReference type="GO" id="GO:0005886">
    <property type="term" value="C:plasma membrane"/>
    <property type="evidence" value="ECO:0007669"/>
    <property type="project" value="TreeGrafter"/>
</dbReference>
<evidence type="ECO:0000256" key="4">
    <source>
        <dbReference type="ARBA" id="ARBA00022679"/>
    </source>
</evidence>